<accession>A0A6I6GIS0</accession>
<dbReference type="EMBL" id="CP046566">
    <property type="protein sequence ID" value="QGW26782.1"/>
    <property type="molecule type" value="Genomic_DNA"/>
</dbReference>
<dbReference type="KEGG" id="fls:GLV81_00495"/>
<keyword evidence="2" id="KW-1185">Reference proteome</keyword>
<protein>
    <submittedName>
        <fullName evidence="1">DUF3575 domain-containing protein</fullName>
    </submittedName>
</protein>
<evidence type="ECO:0000313" key="1">
    <source>
        <dbReference type="EMBL" id="QGW26782.1"/>
    </source>
</evidence>
<name>A0A6I6GIS0_9BACT</name>
<sequence>MPQQHNLYKRNRLQHTSTLLTKINCMKNSFTLALLLLCGGTLQAQLNKGTQLLTGSFNIGGSKQESNNNNESKSIATGIGVGRQWVHKENRIRGFIIDYNYNSNTYDYLSAAGERKRTSNSFQVGYVSQYLLPFSKKFYGTATILTQFSFSKHKEQFENNSINNTNGESYGLGLGIQPGLAYQLNKRWIADVTLGNLVGAYINHGRSRATSPYNYKDRSTSFNLNSMFSGNSTFLGIGFRYILR</sequence>
<gene>
    <name evidence="1" type="ORF">GLV81_00495</name>
</gene>
<proteinExistence type="predicted"/>
<reference evidence="1 2" key="1">
    <citation type="submission" date="2019-11" db="EMBL/GenBank/DDBJ databases">
        <authorList>
            <person name="Im W.T."/>
        </authorList>
    </citation>
    <scope>NUCLEOTIDE SEQUENCE [LARGE SCALE GENOMIC DNA]</scope>
    <source>
        <strain evidence="1 2">SB-02</strain>
    </source>
</reference>
<dbReference type="AlphaFoldDB" id="A0A6I6GIS0"/>
<organism evidence="1 2">
    <name type="scientific">Phnomibacter ginsenosidimutans</name>
    <dbReference type="NCBI Taxonomy" id="2676868"/>
    <lineage>
        <taxon>Bacteria</taxon>
        <taxon>Pseudomonadati</taxon>
        <taxon>Bacteroidota</taxon>
        <taxon>Chitinophagia</taxon>
        <taxon>Chitinophagales</taxon>
        <taxon>Chitinophagaceae</taxon>
        <taxon>Phnomibacter</taxon>
    </lineage>
</organism>
<dbReference type="Proteomes" id="UP000426027">
    <property type="component" value="Chromosome"/>
</dbReference>
<evidence type="ECO:0000313" key="2">
    <source>
        <dbReference type="Proteomes" id="UP000426027"/>
    </source>
</evidence>